<keyword evidence="3 4" id="KW-0408">Iron</keyword>
<evidence type="ECO:0000256" key="1">
    <source>
        <dbReference type="ARBA" id="ARBA00022617"/>
    </source>
</evidence>
<dbReference type="GO" id="GO:0046872">
    <property type="term" value="F:metal ion binding"/>
    <property type="evidence" value="ECO:0007669"/>
    <property type="project" value="UniProtKB-KW"/>
</dbReference>
<feature type="domain" description="Cytochrome c" evidence="5">
    <location>
        <begin position="193"/>
        <end position="308"/>
    </location>
</feature>
<dbReference type="RefSeq" id="WP_123120590.1">
    <property type="nucleotide sequence ID" value="NZ_RJJR01000007.1"/>
</dbReference>
<keyword evidence="7" id="KW-1185">Reference proteome</keyword>
<gene>
    <name evidence="6" type="ORF">EFY79_10105</name>
</gene>
<evidence type="ECO:0000313" key="7">
    <source>
        <dbReference type="Proteomes" id="UP000267223"/>
    </source>
</evidence>
<feature type="domain" description="Cytochrome c" evidence="5">
    <location>
        <begin position="43"/>
        <end position="157"/>
    </location>
</feature>
<dbReference type="Proteomes" id="UP000267223">
    <property type="component" value="Unassembled WGS sequence"/>
</dbReference>
<dbReference type="PROSITE" id="PS51007">
    <property type="entry name" value="CYTC"/>
    <property type="match status" value="2"/>
</dbReference>
<dbReference type="AlphaFoldDB" id="A0A3M9NFV1"/>
<sequence length="321" mass="35457">MKKIILTVVIILFVIVAGVASYVKFGLPNVGDPEDIHIQSTPEKVAHGAYLANHVTLCMDCHSTRDWSEFSGPLMAGTEGKGGERFDQKMGFPGVFYSKNITPANIKDWTDGEIFRAITTGVDKDGNALFPVMPYHYYGKMDREDIYDIIAYVRTLAPIENETPDHKVDFPMNFILNTIPVKAEFTQKPPKSDTLKYGAYLANAAACMECHTQVDKGQIIPSLTYGGGRMFEMPGGKVYSANLTPDPETGIGGWTAEQFVARFKAYSVPGNVPKMAAGQVNTIMPWVMYSGMDSSDLRSIFAYLKTVKPIKNQVVHFVANK</sequence>
<dbReference type="GO" id="GO:0009055">
    <property type="term" value="F:electron transfer activity"/>
    <property type="evidence" value="ECO:0007669"/>
    <property type="project" value="InterPro"/>
</dbReference>
<evidence type="ECO:0000256" key="2">
    <source>
        <dbReference type="ARBA" id="ARBA00022723"/>
    </source>
</evidence>
<dbReference type="InterPro" id="IPR036909">
    <property type="entry name" value="Cyt_c-like_dom_sf"/>
</dbReference>
<evidence type="ECO:0000256" key="4">
    <source>
        <dbReference type="PROSITE-ProRule" id="PRU00433"/>
    </source>
</evidence>
<evidence type="ECO:0000256" key="3">
    <source>
        <dbReference type="ARBA" id="ARBA00023004"/>
    </source>
</evidence>
<dbReference type="OrthoDB" id="9809720at2"/>
<name>A0A3M9NFV1_9BACT</name>
<dbReference type="InterPro" id="IPR051459">
    <property type="entry name" value="Cytochrome_c-type_DH"/>
</dbReference>
<evidence type="ECO:0000259" key="5">
    <source>
        <dbReference type="PROSITE" id="PS51007"/>
    </source>
</evidence>
<keyword evidence="1 4" id="KW-0349">Heme</keyword>
<dbReference type="PANTHER" id="PTHR35008:SF8">
    <property type="entry name" value="ALCOHOL DEHYDROGENASE CYTOCHROME C SUBUNIT"/>
    <property type="match status" value="1"/>
</dbReference>
<dbReference type="EMBL" id="RJJR01000007">
    <property type="protein sequence ID" value="RNI36672.1"/>
    <property type="molecule type" value="Genomic_DNA"/>
</dbReference>
<dbReference type="GO" id="GO:0020037">
    <property type="term" value="F:heme binding"/>
    <property type="evidence" value="ECO:0007669"/>
    <property type="project" value="InterPro"/>
</dbReference>
<dbReference type="Gene3D" id="1.10.760.10">
    <property type="entry name" value="Cytochrome c-like domain"/>
    <property type="match status" value="2"/>
</dbReference>
<accession>A0A3M9NFV1</accession>
<comment type="caution">
    <text evidence="6">The sequence shown here is derived from an EMBL/GenBank/DDBJ whole genome shotgun (WGS) entry which is preliminary data.</text>
</comment>
<dbReference type="InterPro" id="IPR009056">
    <property type="entry name" value="Cyt_c-like_dom"/>
</dbReference>
<dbReference type="SUPFAM" id="SSF46626">
    <property type="entry name" value="Cytochrome c"/>
    <property type="match status" value="2"/>
</dbReference>
<dbReference type="PANTHER" id="PTHR35008">
    <property type="entry name" value="BLL4482 PROTEIN-RELATED"/>
    <property type="match status" value="1"/>
</dbReference>
<keyword evidence="2 4" id="KW-0479">Metal-binding</keyword>
<evidence type="ECO:0000313" key="6">
    <source>
        <dbReference type="EMBL" id="RNI36672.1"/>
    </source>
</evidence>
<organism evidence="6 7">
    <name type="scientific">Hanamia caeni</name>
    <dbReference type="NCBI Taxonomy" id="2294116"/>
    <lineage>
        <taxon>Bacteria</taxon>
        <taxon>Pseudomonadati</taxon>
        <taxon>Bacteroidota</taxon>
        <taxon>Chitinophagia</taxon>
        <taxon>Chitinophagales</taxon>
        <taxon>Chitinophagaceae</taxon>
        <taxon>Hanamia</taxon>
    </lineage>
</organism>
<protein>
    <submittedName>
        <fullName evidence="6">Cytochrome C</fullName>
    </submittedName>
</protein>
<proteinExistence type="predicted"/>
<reference evidence="6 7" key="1">
    <citation type="submission" date="2018-11" db="EMBL/GenBank/DDBJ databases">
        <title>Draft genome sequence of Ferruginibacter sp. BO-59.</title>
        <authorList>
            <person name="Im W.T."/>
        </authorList>
    </citation>
    <scope>NUCLEOTIDE SEQUENCE [LARGE SCALE GENOMIC DNA]</scope>
    <source>
        <strain evidence="6 7">BO-59</strain>
    </source>
</reference>